<sequence>MVNTQANPISGLIDSFASLGNERCAHPIRCHEAMVSNELARLNNAYSSLSDGIHNRPDPLEIFNQVEMRTELLDQLRSKRFPSLRRQVIALSTALISPTNPQNDPISKLTLVLKVLSKLDVTLGKIKFAIACINPSLDPEEVTHDKDFKKAKQLICCRLGIIVDLVTGYVCELLRVSCRFIEDSGHAFAIDQPQKRAKVLTITDTFSVSLDRALQFMNKSESDFMKDAWRSHMESIDGSLKKFLEFLHRLAPRSKNGRRSAGNPRAAHAGARRGNARSNITQPSHQPQTTKSAIALIKLTRLFLAKLSKMSTDKEHFRVVTELNSRELSIFAGLTTMVSGCIEKLVEGLCGVIGGDDFEDIMTVHGSISRLQTAPKMITTIVNHIFVPVVHQADQPSHKMYYKAWFYQWNRLHQLAAENFLDAFMFNT</sequence>
<accession>A0A5B0MZ80</accession>
<dbReference type="EMBL" id="VDEP01000439">
    <property type="protein sequence ID" value="KAA1082291.1"/>
    <property type="molecule type" value="Genomic_DNA"/>
</dbReference>
<dbReference type="AlphaFoldDB" id="A0A5B0MZ80"/>
<dbReference type="PANTHER" id="PTHR33069">
    <property type="entry name" value="CHROMOSOME 7, WHOLE GENOME SHOTGUN SEQUENCE-RELATED"/>
    <property type="match status" value="1"/>
</dbReference>
<dbReference type="PANTHER" id="PTHR33069:SF3">
    <property type="entry name" value="DYNEIN HEAVY CHAIN TAIL DOMAIN-CONTAINING PROTEIN"/>
    <property type="match status" value="1"/>
</dbReference>
<evidence type="ECO:0000256" key="1">
    <source>
        <dbReference type="SAM" id="MobiDB-lite"/>
    </source>
</evidence>
<protein>
    <submittedName>
        <fullName evidence="2">Uncharacterized protein</fullName>
    </submittedName>
</protein>
<proteinExistence type="predicted"/>
<reference evidence="2 3" key="1">
    <citation type="submission" date="2019-05" db="EMBL/GenBank/DDBJ databases">
        <title>Emergence of the Ug99 lineage of the wheat stem rust pathogen through somatic hybridization.</title>
        <authorList>
            <person name="Li F."/>
            <person name="Upadhyaya N.M."/>
            <person name="Sperschneider J."/>
            <person name="Matny O."/>
            <person name="Nguyen-Phuc H."/>
            <person name="Mago R."/>
            <person name="Raley C."/>
            <person name="Miller M.E."/>
            <person name="Silverstein K.A.T."/>
            <person name="Henningsen E."/>
            <person name="Hirsch C.D."/>
            <person name="Visser B."/>
            <person name="Pretorius Z.A."/>
            <person name="Steffenson B.J."/>
            <person name="Schwessinger B."/>
            <person name="Dodds P.N."/>
            <person name="Figueroa M."/>
        </authorList>
    </citation>
    <scope>NUCLEOTIDE SEQUENCE [LARGE SCALE GENOMIC DNA]</scope>
    <source>
        <strain evidence="2 3">Ug99</strain>
    </source>
</reference>
<comment type="caution">
    <text evidence="2">The sequence shown here is derived from an EMBL/GenBank/DDBJ whole genome shotgun (WGS) entry which is preliminary data.</text>
</comment>
<feature type="compositionally biased region" description="Polar residues" evidence="1">
    <location>
        <begin position="280"/>
        <end position="289"/>
    </location>
</feature>
<name>A0A5B0MZ80_PUCGR</name>
<evidence type="ECO:0000313" key="3">
    <source>
        <dbReference type="Proteomes" id="UP000325313"/>
    </source>
</evidence>
<dbReference type="Proteomes" id="UP000325313">
    <property type="component" value="Unassembled WGS sequence"/>
</dbReference>
<feature type="region of interest" description="Disordered" evidence="1">
    <location>
        <begin position="254"/>
        <end position="289"/>
    </location>
</feature>
<organism evidence="2 3">
    <name type="scientific">Puccinia graminis f. sp. tritici</name>
    <dbReference type="NCBI Taxonomy" id="56615"/>
    <lineage>
        <taxon>Eukaryota</taxon>
        <taxon>Fungi</taxon>
        <taxon>Dikarya</taxon>
        <taxon>Basidiomycota</taxon>
        <taxon>Pucciniomycotina</taxon>
        <taxon>Pucciniomycetes</taxon>
        <taxon>Pucciniales</taxon>
        <taxon>Pucciniaceae</taxon>
        <taxon>Puccinia</taxon>
    </lineage>
</organism>
<gene>
    <name evidence="2" type="ORF">PGTUg99_031634</name>
</gene>
<evidence type="ECO:0000313" key="2">
    <source>
        <dbReference type="EMBL" id="KAA1082291.1"/>
    </source>
</evidence>